<dbReference type="PROSITE" id="PS51750">
    <property type="entry name" value="BRO_N"/>
    <property type="match status" value="1"/>
</dbReference>
<dbReference type="SMART" id="SM01040">
    <property type="entry name" value="Bro-N"/>
    <property type="match status" value="1"/>
</dbReference>
<evidence type="ECO:0000313" key="2">
    <source>
        <dbReference type="EMBL" id="SSW96587.1"/>
    </source>
</evidence>
<dbReference type="InterPro" id="IPR003497">
    <property type="entry name" value="BRO_N_domain"/>
</dbReference>
<evidence type="ECO:0000259" key="1">
    <source>
        <dbReference type="PROSITE" id="PS51750"/>
    </source>
</evidence>
<protein>
    <recommendedName>
        <fullName evidence="1">Bro-N domain-containing protein</fullName>
    </recommendedName>
</protein>
<dbReference type="EMBL" id="UFQR01000024">
    <property type="protein sequence ID" value="SSW96587.1"/>
    <property type="molecule type" value="Genomic_DNA"/>
</dbReference>
<gene>
    <name evidence="2" type="ORF">ARTV_3072</name>
</gene>
<dbReference type="Pfam" id="PF02498">
    <property type="entry name" value="Bro-N"/>
    <property type="match status" value="1"/>
</dbReference>
<name>A0A3B0MGB4_9GAMM</name>
<feature type="domain" description="Bro-N" evidence="1">
    <location>
        <begin position="1"/>
        <end position="110"/>
    </location>
</feature>
<accession>A0A3B0MGB4</accession>
<sequence length="205" mass="23730">MNTKLSFRDVHFNVVNRNCLVYLTSVEIAKALKYKNSDAVTQIYERNSDEFSSDMTETLNLKVSGNYEKTVRIFSLRGAHRVAMFARTPVAKEFRKWVLDILDKEVGNPQPRPEAPELLNDNDTRNLAHLVWSMANGFRFEKAWAQGIWYALRHATGVASPQHFEVNQISIITEECRRIYGITNTLTSAIFDVEKQVIRRLLRHK</sequence>
<proteinExistence type="predicted"/>
<reference evidence="2" key="1">
    <citation type="submission" date="2018-04" db="EMBL/GenBank/DDBJ databases">
        <authorList>
            <person name="Go L.Y."/>
            <person name="Mitchell J.A."/>
        </authorList>
    </citation>
    <scope>NUCLEOTIDE SEQUENCE</scope>
    <source>
        <strain evidence="2">ARTV</strain>
    </source>
</reference>
<dbReference type="AlphaFoldDB" id="A0A3B0MGB4"/>
<organism evidence="2">
    <name type="scientific">Arsenophonus endosymbiont of Trialeurodes vaporariorum</name>
    <dbReference type="NCBI Taxonomy" id="235567"/>
    <lineage>
        <taxon>Bacteria</taxon>
        <taxon>Pseudomonadati</taxon>
        <taxon>Pseudomonadota</taxon>
        <taxon>Gammaproteobacteria</taxon>
        <taxon>Enterobacterales</taxon>
        <taxon>Morganellaceae</taxon>
        <taxon>Arsenophonus</taxon>
    </lineage>
</organism>